<dbReference type="STRING" id="485913.Krac_9260"/>
<dbReference type="AlphaFoldDB" id="D6TBC4"/>
<keyword evidence="2" id="KW-1185">Reference proteome</keyword>
<evidence type="ECO:0000313" key="2">
    <source>
        <dbReference type="Proteomes" id="UP000004508"/>
    </source>
</evidence>
<dbReference type="EMBL" id="ADVG01000001">
    <property type="protein sequence ID" value="EFH87908.1"/>
    <property type="molecule type" value="Genomic_DNA"/>
</dbReference>
<evidence type="ECO:0000313" key="1">
    <source>
        <dbReference type="EMBL" id="EFH87908.1"/>
    </source>
</evidence>
<reference evidence="1 2" key="1">
    <citation type="journal article" date="2011" name="Stand. Genomic Sci.">
        <title>Non-contiguous finished genome sequence and contextual data of the filamentous soil bacterium Ktedonobacter racemifer type strain (SOSP1-21).</title>
        <authorList>
            <person name="Chang Y.J."/>
            <person name="Land M."/>
            <person name="Hauser L."/>
            <person name="Chertkov O."/>
            <person name="Del Rio T.G."/>
            <person name="Nolan M."/>
            <person name="Copeland A."/>
            <person name="Tice H."/>
            <person name="Cheng J.F."/>
            <person name="Lucas S."/>
            <person name="Han C."/>
            <person name="Goodwin L."/>
            <person name="Pitluck S."/>
            <person name="Ivanova N."/>
            <person name="Ovchinikova G."/>
            <person name="Pati A."/>
            <person name="Chen A."/>
            <person name="Palaniappan K."/>
            <person name="Mavromatis K."/>
            <person name="Liolios K."/>
            <person name="Brettin T."/>
            <person name="Fiebig A."/>
            <person name="Rohde M."/>
            <person name="Abt B."/>
            <person name="Goker M."/>
            <person name="Detter J.C."/>
            <person name="Woyke T."/>
            <person name="Bristow J."/>
            <person name="Eisen J.A."/>
            <person name="Markowitz V."/>
            <person name="Hugenholtz P."/>
            <person name="Kyrpides N.C."/>
            <person name="Klenk H.P."/>
            <person name="Lapidus A."/>
        </authorList>
    </citation>
    <scope>NUCLEOTIDE SEQUENCE [LARGE SCALE GENOMIC DNA]</scope>
    <source>
        <strain evidence="2">DSM 44963</strain>
    </source>
</reference>
<gene>
    <name evidence="1" type="ORF">Krac_9260</name>
</gene>
<name>D6TBC4_KTERA</name>
<comment type="caution">
    <text evidence="1">The sequence shown here is derived from an EMBL/GenBank/DDBJ whole genome shotgun (WGS) entry which is preliminary data.</text>
</comment>
<dbReference type="Proteomes" id="UP000004508">
    <property type="component" value="Unassembled WGS sequence"/>
</dbReference>
<protein>
    <submittedName>
        <fullName evidence="1">Uncharacterized protein</fullName>
    </submittedName>
</protein>
<sequence length="30" mass="3584">MGPQEEHNGQLTGWQYYWGFLQTVIDQNKD</sequence>
<proteinExistence type="predicted"/>
<dbReference type="InParanoid" id="D6TBC4"/>
<organism evidence="1 2">
    <name type="scientific">Ktedonobacter racemifer DSM 44963</name>
    <dbReference type="NCBI Taxonomy" id="485913"/>
    <lineage>
        <taxon>Bacteria</taxon>
        <taxon>Bacillati</taxon>
        <taxon>Chloroflexota</taxon>
        <taxon>Ktedonobacteria</taxon>
        <taxon>Ktedonobacterales</taxon>
        <taxon>Ktedonobacteraceae</taxon>
        <taxon>Ktedonobacter</taxon>
    </lineage>
</organism>
<accession>D6TBC4</accession>